<evidence type="ECO:0000256" key="1">
    <source>
        <dbReference type="SAM" id="Phobius"/>
    </source>
</evidence>
<protein>
    <recommendedName>
        <fullName evidence="3">HemY N-terminal domain-containing protein</fullName>
    </recommendedName>
</protein>
<dbReference type="EMBL" id="CP101717">
    <property type="protein sequence ID" value="WLD56971.1"/>
    <property type="molecule type" value="Genomic_DNA"/>
</dbReference>
<feature type="transmembrane region" description="Helical" evidence="1">
    <location>
        <begin position="7"/>
        <end position="29"/>
    </location>
</feature>
<organism evidence="2">
    <name type="scientific">Salinispirillum sp. LH 10-3-1</name>
    <dbReference type="NCBI Taxonomy" id="2952525"/>
    <lineage>
        <taxon>Bacteria</taxon>
        <taxon>Pseudomonadati</taxon>
        <taxon>Pseudomonadota</taxon>
        <taxon>Gammaproteobacteria</taxon>
        <taxon>Oceanospirillales</taxon>
        <taxon>Saccharospirillaceae</taxon>
        <taxon>Salinispirillum</taxon>
    </lineage>
</organism>
<evidence type="ECO:0000313" key="2">
    <source>
        <dbReference type="EMBL" id="WLD56971.1"/>
    </source>
</evidence>
<gene>
    <name evidence="2" type="ORF">NFC81_09530</name>
</gene>
<dbReference type="AlphaFoldDB" id="A0AB38YD12"/>
<dbReference type="RefSeq" id="WP_304994257.1">
    <property type="nucleotide sequence ID" value="NZ_CP101717.1"/>
</dbReference>
<reference evidence="2" key="1">
    <citation type="submission" date="2022-07" db="EMBL/GenBank/DDBJ databases">
        <title>Complete genome sequence of Salinispirillum sp. LH10-3-1 capable of multiple carbohydrate inversion isolated from a soda lake.</title>
        <authorList>
            <person name="Liu J."/>
            <person name="Zhai Y."/>
            <person name="Zhang H."/>
            <person name="Yang H."/>
            <person name="Qu J."/>
            <person name="Li J."/>
        </authorList>
    </citation>
    <scope>NUCLEOTIDE SEQUENCE</scope>
    <source>
        <strain evidence="2">LH 10-3-1</strain>
    </source>
</reference>
<sequence length="153" mass="17553">MSTLTQRLLHVIPGVIYATLMAVGITMMIDGLSGREWLLCQMSNSLCIGDFGPAGLILRLLYSVVGLALVILSVFTLYRFLRLGGARQQRNEADRLLLQRAILEIRTLYRQQQYARALMLIESLRKKYPNNAQLRELETLLTRELDVQEMQQR</sequence>
<keyword evidence="1" id="KW-1133">Transmembrane helix</keyword>
<keyword evidence="1" id="KW-0472">Membrane</keyword>
<name>A0AB38YD12_9GAMM</name>
<keyword evidence="1" id="KW-0812">Transmembrane</keyword>
<feature type="transmembrane region" description="Helical" evidence="1">
    <location>
        <begin position="60"/>
        <end position="81"/>
    </location>
</feature>
<evidence type="ECO:0008006" key="3">
    <source>
        <dbReference type="Google" id="ProtNLM"/>
    </source>
</evidence>
<accession>A0AB38YD12</accession>
<proteinExistence type="predicted"/>